<keyword evidence="2" id="KW-0808">Transferase</keyword>
<name>A0A5Y8R101_CAMCO</name>
<proteinExistence type="predicted"/>
<evidence type="ECO:0000313" key="2">
    <source>
        <dbReference type="EMBL" id="ECQ5115357.1"/>
    </source>
</evidence>
<sequence length="85" mass="10145">MPIFKKIKKLFKNPKLFFKDAIEKRIKHKGFTQYTIISAVYNVEKYLDDYFNSIINQRLDFKKNIFMVLVDDGSTDNSANIIKKY</sequence>
<reference evidence="2" key="1">
    <citation type="submission" date="2019-08" db="EMBL/GenBank/DDBJ databases">
        <authorList>
            <person name="Ashton P.M."/>
            <person name="Dallman T."/>
            <person name="Nair S."/>
            <person name="De Pinna E."/>
            <person name="Peters T."/>
            <person name="Grant K."/>
        </authorList>
    </citation>
    <scope>NUCLEOTIDE SEQUENCE</scope>
    <source>
        <strain evidence="2">285779</strain>
    </source>
</reference>
<dbReference type="AlphaFoldDB" id="A0A5Y8R101"/>
<dbReference type="SUPFAM" id="SSF53448">
    <property type="entry name" value="Nucleotide-diphospho-sugar transferases"/>
    <property type="match status" value="1"/>
</dbReference>
<comment type="caution">
    <text evidence="2">The sequence shown here is derived from an EMBL/GenBank/DDBJ whole genome shotgun (WGS) entry which is preliminary data.</text>
</comment>
<organism evidence="2">
    <name type="scientific">Campylobacter coli</name>
    <dbReference type="NCBI Taxonomy" id="195"/>
    <lineage>
        <taxon>Bacteria</taxon>
        <taxon>Pseudomonadati</taxon>
        <taxon>Campylobacterota</taxon>
        <taxon>Epsilonproteobacteria</taxon>
        <taxon>Campylobacterales</taxon>
        <taxon>Campylobacteraceae</taxon>
        <taxon>Campylobacter</taxon>
    </lineage>
</organism>
<accession>A0A5Y8R101</accession>
<feature type="domain" description="Glycosyltransferase 2-like" evidence="1">
    <location>
        <begin position="35"/>
        <end position="85"/>
    </location>
</feature>
<dbReference type="InterPro" id="IPR029044">
    <property type="entry name" value="Nucleotide-diphossugar_trans"/>
</dbReference>
<evidence type="ECO:0000259" key="1">
    <source>
        <dbReference type="Pfam" id="PF00535"/>
    </source>
</evidence>
<dbReference type="Gene3D" id="3.90.550.10">
    <property type="entry name" value="Spore Coat Polysaccharide Biosynthesis Protein SpsA, Chain A"/>
    <property type="match status" value="1"/>
</dbReference>
<protein>
    <submittedName>
        <fullName evidence="2">Glycosyltransferase</fullName>
    </submittedName>
</protein>
<dbReference type="EMBL" id="AAKBEM010000028">
    <property type="protein sequence ID" value="ECQ5115357.1"/>
    <property type="molecule type" value="Genomic_DNA"/>
</dbReference>
<dbReference type="GO" id="GO:0016740">
    <property type="term" value="F:transferase activity"/>
    <property type="evidence" value="ECO:0007669"/>
    <property type="project" value="UniProtKB-KW"/>
</dbReference>
<dbReference type="Pfam" id="PF00535">
    <property type="entry name" value="Glycos_transf_2"/>
    <property type="match status" value="1"/>
</dbReference>
<feature type="non-terminal residue" evidence="2">
    <location>
        <position position="85"/>
    </location>
</feature>
<gene>
    <name evidence="2" type="ORF">FYY55_09300</name>
</gene>
<dbReference type="InterPro" id="IPR001173">
    <property type="entry name" value="Glyco_trans_2-like"/>
</dbReference>